<dbReference type="InterPro" id="IPR001962">
    <property type="entry name" value="Asn_synthase"/>
</dbReference>
<dbReference type="InterPro" id="IPR029055">
    <property type="entry name" value="Ntn_hydrolases_N"/>
</dbReference>
<organism evidence="7 8">
    <name type="scientific">Gymnopus androsaceus JB14</name>
    <dbReference type="NCBI Taxonomy" id="1447944"/>
    <lineage>
        <taxon>Eukaryota</taxon>
        <taxon>Fungi</taxon>
        <taxon>Dikarya</taxon>
        <taxon>Basidiomycota</taxon>
        <taxon>Agaricomycotina</taxon>
        <taxon>Agaricomycetes</taxon>
        <taxon>Agaricomycetidae</taxon>
        <taxon>Agaricales</taxon>
        <taxon>Marasmiineae</taxon>
        <taxon>Omphalotaceae</taxon>
        <taxon>Gymnopus</taxon>
    </lineage>
</organism>
<keyword evidence="3" id="KW-0315">Glutamine amidotransferase</keyword>
<evidence type="ECO:0000259" key="5">
    <source>
        <dbReference type="Pfam" id="PF00733"/>
    </source>
</evidence>
<dbReference type="Pfam" id="PF13537">
    <property type="entry name" value="GATase_7"/>
    <property type="match status" value="1"/>
</dbReference>
<keyword evidence="2" id="KW-0061">Asparagine biosynthesis</keyword>
<feature type="compositionally biased region" description="Low complexity" evidence="4">
    <location>
        <begin position="328"/>
        <end position="340"/>
    </location>
</feature>
<keyword evidence="1" id="KW-0028">Amino-acid biosynthesis</keyword>
<protein>
    <recommendedName>
        <fullName evidence="9">Glutamine amidotransferase type-2 domain-containing protein</fullName>
    </recommendedName>
</protein>
<feature type="region of interest" description="Disordered" evidence="4">
    <location>
        <begin position="308"/>
        <end position="344"/>
    </location>
</feature>
<dbReference type="InterPro" id="IPR051857">
    <property type="entry name" value="Asn_synthetase_domain"/>
</dbReference>
<evidence type="ECO:0000256" key="2">
    <source>
        <dbReference type="ARBA" id="ARBA00022888"/>
    </source>
</evidence>
<feature type="domain" description="Asparagine synthetase" evidence="5">
    <location>
        <begin position="463"/>
        <end position="556"/>
    </location>
</feature>
<dbReference type="PANTHER" id="PTHR45937">
    <property type="entry name" value="ASPARAGINE SYNTHETASE DOMAIN-CONTAINING PROTEIN 1"/>
    <property type="match status" value="1"/>
</dbReference>
<dbReference type="OrthoDB" id="10252281at2759"/>
<dbReference type="InterPro" id="IPR017932">
    <property type="entry name" value="GATase_2_dom"/>
</dbReference>
<dbReference type="EMBL" id="ML769384">
    <property type="protein sequence ID" value="KAE9410848.1"/>
    <property type="molecule type" value="Genomic_DNA"/>
</dbReference>
<feature type="domain" description="Glutamine amidotransferase type-2" evidence="6">
    <location>
        <begin position="54"/>
        <end position="155"/>
    </location>
</feature>
<dbReference type="SUPFAM" id="SSF56235">
    <property type="entry name" value="N-terminal nucleophile aminohydrolases (Ntn hydrolases)"/>
    <property type="match status" value="1"/>
</dbReference>
<dbReference type="Pfam" id="PF00733">
    <property type="entry name" value="Asn_synthase"/>
    <property type="match status" value="2"/>
</dbReference>
<feature type="region of interest" description="Disordered" evidence="4">
    <location>
        <begin position="544"/>
        <end position="563"/>
    </location>
</feature>
<reference evidence="7" key="1">
    <citation type="journal article" date="2019" name="Environ. Microbiol.">
        <title>Fungal ecological strategies reflected in gene transcription - a case study of two litter decomposers.</title>
        <authorList>
            <person name="Barbi F."/>
            <person name="Kohler A."/>
            <person name="Barry K."/>
            <person name="Baskaran P."/>
            <person name="Daum C."/>
            <person name="Fauchery L."/>
            <person name="Ihrmark K."/>
            <person name="Kuo A."/>
            <person name="LaButti K."/>
            <person name="Lipzen A."/>
            <person name="Morin E."/>
            <person name="Grigoriev I.V."/>
            <person name="Henrissat B."/>
            <person name="Lindahl B."/>
            <person name="Martin F."/>
        </authorList>
    </citation>
    <scope>NUCLEOTIDE SEQUENCE</scope>
    <source>
        <strain evidence="7">JB14</strain>
    </source>
</reference>
<dbReference type="AlphaFoldDB" id="A0A6A4IPW9"/>
<dbReference type="Gene3D" id="3.40.50.620">
    <property type="entry name" value="HUPs"/>
    <property type="match status" value="1"/>
</dbReference>
<evidence type="ECO:0000313" key="8">
    <source>
        <dbReference type="Proteomes" id="UP000799118"/>
    </source>
</evidence>
<evidence type="ECO:0000259" key="6">
    <source>
        <dbReference type="Pfam" id="PF13537"/>
    </source>
</evidence>
<evidence type="ECO:0008006" key="9">
    <source>
        <dbReference type="Google" id="ProtNLM"/>
    </source>
</evidence>
<name>A0A6A4IPW9_9AGAR</name>
<dbReference type="PANTHER" id="PTHR45937:SF1">
    <property type="entry name" value="ASPARAGINE SYNTHETASE DOMAIN-CONTAINING PROTEIN 1"/>
    <property type="match status" value="1"/>
</dbReference>
<dbReference type="SUPFAM" id="SSF52402">
    <property type="entry name" value="Adenine nucleotide alpha hydrolases-like"/>
    <property type="match status" value="1"/>
</dbReference>
<accession>A0A6A4IPW9</accession>
<feature type="domain" description="Asparagine synthetase" evidence="5">
    <location>
        <begin position="249"/>
        <end position="302"/>
    </location>
</feature>
<dbReference type="CDD" id="cd01991">
    <property type="entry name" value="Asn_synthase_B_C"/>
    <property type="match status" value="1"/>
</dbReference>
<dbReference type="Gene3D" id="3.60.20.10">
    <property type="entry name" value="Glutamine Phosphoribosylpyrophosphate, subunit 1, domain 1"/>
    <property type="match status" value="1"/>
</dbReference>
<evidence type="ECO:0000256" key="1">
    <source>
        <dbReference type="ARBA" id="ARBA00022605"/>
    </source>
</evidence>
<evidence type="ECO:0000256" key="3">
    <source>
        <dbReference type="ARBA" id="ARBA00022962"/>
    </source>
</evidence>
<dbReference type="GO" id="GO:0006529">
    <property type="term" value="P:asparagine biosynthetic process"/>
    <property type="evidence" value="ECO:0007669"/>
    <property type="project" value="UniProtKB-KW"/>
</dbReference>
<evidence type="ECO:0000256" key="4">
    <source>
        <dbReference type="SAM" id="MobiDB-lite"/>
    </source>
</evidence>
<gene>
    <name evidence="7" type="ORF">BT96DRAFT_983532</name>
</gene>
<sequence length="563" mass="62291">MCGIFAQIGQAPEILCQKLREANATRGPDARKSCRTCLSQLDLEFFSSELRLRGNDPVIQPHKRDGNVFCWNGEVFAGLDIHADENDGIKLFEQLYSLETCEQVRDLFASIEGPYAFVFYNATVQKLFFARDPLGRRSLLIHRPSTANPYFILASVSAGSDSGYSFEELDTTNILCLDVGLLNESKDIVSAFDDCLTTFSRADAGSVNFYAQPAKVNTILPPNDTPLPDDSLDVIPDWLQESVDGLISVLDRSVMLKVRDIPRDPVAVLFSGGIDSTILTLLADRHVPRDEPIDLLNVAFENPRKMKVLQEGNPNGGRKKKSKARNGVNESANNVASSNSPQYMVPDRVTGLEEVEELRQLCPGRVWNFVEVNVPYHESKAARQHVEGLMNPVRTVMDLSLALALYFASRGIGQVRPEPEDEPIPYTSPARVLINGLGSDELLGGYGRHRSAFITGGWAGLQLEIDRIPTRNLGRDDRVISSHGKETRHPFLSLDVVSYLANLPVQMKMDPRLSLGVGDKILLRLAARKLGLVEASGRRKRAMQFGSHSARMEGDMKGDALLE</sequence>
<dbReference type="GO" id="GO:0004066">
    <property type="term" value="F:asparagine synthase (glutamine-hydrolyzing) activity"/>
    <property type="evidence" value="ECO:0007669"/>
    <property type="project" value="InterPro"/>
</dbReference>
<dbReference type="Proteomes" id="UP000799118">
    <property type="component" value="Unassembled WGS sequence"/>
</dbReference>
<proteinExistence type="predicted"/>
<evidence type="ECO:0000313" key="7">
    <source>
        <dbReference type="EMBL" id="KAE9410848.1"/>
    </source>
</evidence>
<dbReference type="InterPro" id="IPR014729">
    <property type="entry name" value="Rossmann-like_a/b/a_fold"/>
</dbReference>
<keyword evidence="8" id="KW-1185">Reference proteome</keyword>
<feature type="compositionally biased region" description="Basic and acidic residues" evidence="4">
    <location>
        <begin position="550"/>
        <end position="563"/>
    </location>
</feature>